<comment type="caution">
    <text evidence="1">The sequence shown here is derived from an EMBL/GenBank/DDBJ whole genome shotgun (WGS) entry which is preliminary data.</text>
</comment>
<sequence length="306" mass="34859">MKISPLPLPPWEPAKRTLHHFLQIIGKVRKARMPVRNHWWNLTLYVDPRGVSTRGMPLDEIGNQFEIRLDLIGHRCEVVTSRGEEVGFPLERGLSVAKFYHQLNGLLEKIDAATPILARPYDLETDRPFAELTDVADYEPEAVTKFWRALLWVDGVLKEFAGRFYGKTCPAHIYWHHFDLVITRFSGKLAPPMPPSASAVERDSYSHEVISFGFWPGDDKVREAAFYSYTYPLPEGITDEPLLPAGADWVDSNGSPMAFLPWTALVGSPNPRQDLLDFLESAYTAGARRANWELEKLKYESFEGRT</sequence>
<dbReference type="AlphaFoldDB" id="A0A840E5H4"/>
<dbReference type="EMBL" id="JACIFF010000008">
    <property type="protein sequence ID" value="MBB4080431.1"/>
    <property type="molecule type" value="Genomic_DNA"/>
</dbReference>
<keyword evidence="2" id="KW-1185">Reference proteome</keyword>
<accession>A0A840E5H4</accession>
<evidence type="ECO:0000313" key="2">
    <source>
        <dbReference type="Proteomes" id="UP000576209"/>
    </source>
</evidence>
<evidence type="ECO:0000313" key="1">
    <source>
        <dbReference type="EMBL" id="MBB4080431.1"/>
    </source>
</evidence>
<protein>
    <recommendedName>
        <fullName evidence="3">Ava_C0101 and related proteins</fullName>
    </recommendedName>
</protein>
<dbReference type="Proteomes" id="UP000576209">
    <property type="component" value="Unassembled WGS sequence"/>
</dbReference>
<reference evidence="1 2" key="1">
    <citation type="submission" date="2020-08" db="EMBL/GenBank/DDBJ databases">
        <title>Genomic Encyclopedia of Type Strains, Phase IV (KMG-IV): sequencing the most valuable type-strain genomes for metagenomic binning, comparative biology and taxonomic classification.</title>
        <authorList>
            <person name="Goeker M."/>
        </authorList>
    </citation>
    <scope>NUCLEOTIDE SEQUENCE [LARGE SCALE GENOMIC DNA]</scope>
    <source>
        <strain evidence="1 2">DSM 105137</strain>
    </source>
</reference>
<dbReference type="Pfam" id="PF19459">
    <property type="entry name" value="DUF5996"/>
    <property type="match status" value="1"/>
</dbReference>
<evidence type="ECO:0008006" key="3">
    <source>
        <dbReference type="Google" id="ProtNLM"/>
    </source>
</evidence>
<name>A0A840E5H4_9BACT</name>
<dbReference type="RefSeq" id="WP_183496668.1">
    <property type="nucleotide sequence ID" value="NZ_JACIFF010000008.1"/>
</dbReference>
<gene>
    <name evidence="1" type="ORF">GGR28_003065</name>
</gene>
<proteinExistence type="predicted"/>
<organism evidence="1 2">
    <name type="scientific">Neolewinella aquimaris</name>
    <dbReference type="NCBI Taxonomy" id="1835722"/>
    <lineage>
        <taxon>Bacteria</taxon>
        <taxon>Pseudomonadati</taxon>
        <taxon>Bacteroidota</taxon>
        <taxon>Saprospiria</taxon>
        <taxon>Saprospirales</taxon>
        <taxon>Lewinellaceae</taxon>
        <taxon>Neolewinella</taxon>
    </lineage>
</organism>
<dbReference type="InterPro" id="IPR046038">
    <property type="entry name" value="DUF5996"/>
</dbReference>